<sequence length="454" mass="51863">MGVSRLVIASIAFFLLVAGVWAEEAAIGDGIAEPEASDSALKQELELLRSKIEDLEIGISDRTRELNNRDDRIKNLEKIIQEKSATISTLNSQIESLQKKGALDAEELLGKAYTRAAGLEKQVDNLRNELETQSNNRGALEARASEAEKKVQELILKLENLEKTNDEQKHLIRKIERALQVAKEELIIVQLEATTKLEELTKIHGAWLPPWFATHISYCQNLVETHWKEHGKPALDVVLQKASDKSAQAQKWLEPRLEIVKTRWVPAVKERWVILVTSAEPYVQQVSTKTMEVYETSKNTIAPHVEKVQKVADPYLQEAKKLSKPYIDQVATVTKPHVEKVRITLKPYTKRVVRVYRKLHKSVAAYHRQGSDLDYSADRIVEASIKEHLKKYELTKPLVTKELVRYMASATLALAIFFVYRLLACILWSKMRKSTQNGQTKHAHRRPKRRHADK</sequence>
<comment type="caution">
    <text evidence="4">The sequence shown here is derived from an EMBL/GenBank/DDBJ whole genome shotgun (WGS) entry which is preliminary data.</text>
</comment>
<feature type="coiled-coil region" evidence="1">
    <location>
        <begin position="73"/>
        <end position="192"/>
    </location>
</feature>
<keyword evidence="5" id="KW-1185">Reference proteome</keyword>
<dbReference type="PANTHER" id="PTHR34360:SF1">
    <property type="entry name" value="OS08G0519400 PROTEIN"/>
    <property type="match status" value="1"/>
</dbReference>
<name>A0A4S8IIE6_MUSBA</name>
<proteinExistence type="predicted"/>
<dbReference type="SUPFAM" id="SSF58113">
    <property type="entry name" value="Apolipoprotein A-I"/>
    <property type="match status" value="1"/>
</dbReference>
<feature type="chain" id="PRO_5020488843" evidence="3">
    <location>
        <begin position="23"/>
        <end position="454"/>
    </location>
</feature>
<feature type="transmembrane region" description="Helical" evidence="2">
    <location>
        <begin position="406"/>
        <end position="428"/>
    </location>
</feature>
<dbReference type="EMBL" id="PYDT01000010">
    <property type="protein sequence ID" value="THU47162.1"/>
    <property type="molecule type" value="Genomic_DNA"/>
</dbReference>
<gene>
    <name evidence="4" type="ORF">C4D60_Mb09t12630</name>
</gene>
<evidence type="ECO:0000256" key="2">
    <source>
        <dbReference type="SAM" id="Phobius"/>
    </source>
</evidence>
<evidence type="ECO:0000313" key="5">
    <source>
        <dbReference type="Proteomes" id="UP000317650"/>
    </source>
</evidence>
<protein>
    <submittedName>
        <fullName evidence="4">Uncharacterized protein</fullName>
    </submittedName>
</protein>
<reference evidence="4 5" key="1">
    <citation type="journal article" date="2019" name="Nat. Plants">
        <title>Genome sequencing of Musa balbisiana reveals subgenome evolution and function divergence in polyploid bananas.</title>
        <authorList>
            <person name="Yao X."/>
        </authorList>
    </citation>
    <scope>NUCLEOTIDE SEQUENCE [LARGE SCALE GENOMIC DNA]</scope>
    <source>
        <strain evidence="5">cv. DH-PKW</strain>
        <tissue evidence="4">Leaves</tissue>
    </source>
</reference>
<evidence type="ECO:0000313" key="4">
    <source>
        <dbReference type="EMBL" id="THU47162.1"/>
    </source>
</evidence>
<keyword evidence="2" id="KW-0472">Membrane</keyword>
<keyword evidence="2" id="KW-0812">Transmembrane</keyword>
<keyword evidence="1" id="KW-0175">Coiled coil</keyword>
<dbReference type="STRING" id="52838.A0A4S8IIE6"/>
<evidence type="ECO:0000256" key="1">
    <source>
        <dbReference type="SAM" id="Coils"/>
    </source>
</evidence>
<dbReference type="PANTHER" id="PTHR34360">
    <property type="entry name" value="OS08G0519400 PROTEIN"/>
    <property type="match status" value="1"/>
</dbReference>
<dbReference type="Gene3D" id="1.10.287.1490">
    <property type="match status" value="1"/>
</dbReference>
<keyword evidence="3" id="KW-0732">Signal</keyword>
<dbReference type="Proteomes" id="UP000317650">
    <property type="component" value="Chromosome 9"/>
</dbReference>
<dbReference type="Gene3D" id="1.20.120.20">
    <property type="entry name" value="Apolipoprotein"/>
    <property type="match status" value="1"/>
</dbReference>
<organism evidence="4 5">
    <name type="scientific">Musa balbisiana</name>
    <name type="common">Banana</name>
    <dbReference type="NCBI Taxonomy" id="52838"/>
    <lineage>
        <taxon>Eukaryota</taxon>
        <taxon>Viridiplantae</taxon>
        <taxon>Streptophyta</taxon>
        <taxon>Embryophyta</taxon>
        <taxon>Tracheophyta</taxon>
        <taxon>Spermatophyta</taxon>
        <taxon>Magnoliopsida</taxon>
        <taxon>Liliopsida</taxon>
        <taxon>Zingiberales</taxon>
        <taxon>Musaceae</taxon>
        <taxon>Musa</taxon>
    </lineage>
</organism>
<feature type="signal peptide" evidence="3">
    <location>
        <begin position="1"/>
        <end position="22"/>
    </location>
</feature>
<keyword evidence="2" id="KW-1133">Transmembrane helix</keyword>
<evidence type="ECO:0000256" key="3">
    <source>
        <dbReference type="SAM" id="SignalP"/>
    </source>
</evidence>
<accession>A0A4S8IIE6</accession>
<dbReference type="SUPFAM" id="SSF57997">
    <property type="entry name" value="Tropomyosin"/>
    <property type="match status" value="1"/>
</dbReference>
<dbReference type="AlphaFoldDB" id="A0A4S8IIE6"/>